<accession>A0A381Z436</accession>
<dbReference type="PANTHER" id="PTHR11601:SF34">
    <property type="entry name" value="CYSTEINE DESULFURASE"/>
    <property type="match status" value="1"/>
</dbReference>
<comment type="similarity">
    <text evidence="2">Belongs to the class-V pyridoxal-phosphate-dependent aminotransferase family. NifS/IscS subfamily.</text>
</comment>
<dbReference type="InterPro" id="IPR020578">
    <property type="entry name" value="Aminotrans_V_PyrdxlP_BS"/>
</dbReference>
<dbReference type="InterPro" id="IPR000192">
    <property type="entry name" value="Aminotrans_V_dom"/>
</dbReference>
<dbReference type="Gene3D" id="3.40.640.10">
    <property type="entry name" value="Type I PLP-dependent aspartate aminotransferase-like (Major domain)"/>
    <property type="match status" value="1"/>
</dbReference>
<dbReference type="InterPro" id="IPR015424">
    <property type="entry name" value="PyrdxlP-dep_Trfase"/>
</dbReference>
<evidence type="ECO:0000256" key="3">
    <source>
        <dbReference type="ARBA" id="ARBA00012239"/>
    </source>
</evidence>
<evidence type="ECO:0000256" key="8">
    <source>
        <dbReference type="ARBA" id="ARBA00023014"/>
    </source>
</evidence>
<evidence type="ECO:0000256" key="7">
    <source>
        <dbReference type="ARBA" id="ARBA00023004"/>
    </source>
</evidence>
<proteinExistence type="inferred from homology"/>
<dbReference type="InterPro" id="IPR015421">
    <property type="entry name" value="PyrdxlP-dep_Trfase_major"/>
</dbReference>
<dbReference type="SUPFAM" id="SSF53383">
    <property type="entry name" value="PLP-dependent transferases"/>
    <property type="match status" value="1"/>
</dbReference>
<dbReference type="InterPro" id="IPR016454">
    <property type="entry name" value="Cysteine_dSase"/>
</dbReference>
<dbReference type="GO" id="GO:0031071">
    <property type="term" value="F:cysteine desulfurase activity"/>
    <property type="evidence" value="ECO:0007669"/>
    <property type="project" value="UniProtKB-EC"/>
</dbReference>
<keyword evidence="6" id="KW-0663">Pyridoxal phosphate</keyword>
<feature type="domain" description="Aminotransferase class V" evidence="9">
    <location>
        <begin position="4"/>
        <end position="367"/>
    </location>
</feature>
<dbReference type="EC" id="2.8.1.7" evidence="3"/>
<keyword evidence="4" id="KW-0808">Transferase</keyword>
<keyword evidence="7" id="KW-0408">Iron</keyword>
<dbReference type="PIRSF" id="PIRSF005572">
    <property type="entry name" value="NifS"/>
    <property type="match status" value="1"/>
</dbReference>
<dbReference type="NCBIfam" id="NF002806">
    <property type="entry name" value="PRK02948.1"/>
    <property type="match status" value="1"/>
</dbReference>
<keyword evidence="5" id="KW-0479">Metal-binding</keyword>
<dbReference type="InterPro" id="IPR015422">
    <property type="entry name" value="PyrdxlP-dep_Trfase_small"/>
</dbReference>
<evidence type="ECO:0000256" key="1">
    <source>
        <dbReference type="ARBA" id="ARBA00001933"/>
    </source>
</evidence>
<reference evidence="10" key="1">
    <citation type="submission" date="2018-05" db="EMBL/GenBank/DDBJ databases">
        <authorList>
            <person name="Lanie J.A."/>
            <person name="Ng W.-L."/>
            <person name="Kazmierczak K.M."/>
            <person name="Andrzejewski T.M."/>
            <person name="Davidsen T.M."/>
            <person name="Wayne K.J."/>
            <person name="Tettelin H."/>
            <person name="Glass J.I."/>
            <person name="Rusch D."/>
            <person name="Podicherti R."/>
            <person name="Tsui H.-C.T."/>
            <person name="Winkler M.E."/>
        </authorList>
    </citation>
    <scope>NUCLEOTIDE SEQUENCE</scope>
</reference>
<evidence type="ECO:0000256" key="4">
    <source>
        <dbReference type="ARBA" id="ARBA00022679"/>
    </source>
</evidence>
<sequence>MKNIFLDYNSTTPVDKQVIEEMLPYFNETYGNASSRNHQFGLNAMEAVKIARKRIANLIQCNRNEIIFTSGATESVNLAIKGYMKKNKGKGNHIITPKTEHKAVLDTCSVLEQQGFQITYLNVLNNGLIDINELENAFTDETLMVSVMHVNNEIGVIQPIEEIAKICKNKGVAFFVDAAQSFGKIDIDVKKMNIDYLCASAHKIYGPKGIGLLYINRDKDNYEIFSQIDGGGHEHGFRSGTLNVPGIVGFGSAAKLAESRMEKDSESALKLRDRLINGLNDNIDGFYINGDLSHRLPGNINVSFDGVNGDALLINMEGIAVSNGAACSSNTKEPSYVLKALGIKDKLAEASLRICIGRYTTEEEIDYTVNKLKDVIQDLRGIEELKAELSNE</sequence>
<dbReference type="EMBL" id="UINC01019883">
    <property type="protein sequence ID" value="SVA84045.1"/>
    <property type="molecule type" value="Genomic_DNA"/>
</dbReference>
<organism evidence="10">
    <name type="scientific">marine metagenome</name>
    <dbReference type="NCBI Taxonomy" id="408172"/>
    <lineage>
        <taxon>unclassified sequences</taxon>
        <taxon>metagenomes</taxon>
        <taxon>ecological metagenomes</taxon>
    </lineage>
</organism>
<dbReference type="FunFam" id="3.40.640.10:FF:000003">
    <property type="entry name" value="Cysteine desulfurase IscS"/>
    <property type="match status" value="1"/>
</dbReference>
<name>A0A381Z436_9ZZZZ</name>
<evidence type="ECO:0000256" key="2">
    <source>
        <dbReference type="ARBA" id="ARBA00006490"/>
    </source>
</evidence>
<dbReference type="PANTHER" id="PTHR11601">
    <property type="entry name" value="CYSTEINE DESULFURYLASE FAMILY MEMBER"/>
    <property type="match status" value="1"/>
</dbReference>
<dbReference type="Gene3D" id="3.90.1150.10">
    <property type="entry name" value="Aspartate Aminotransferase, domain 1"/>
    <property type="match status" value="1"/>
</dbReference>
<evidence type="ECO:0000313" key="10">
    <source>
        <dbReference type="EMBL" id="SVA84045.1"/>
    </source>
</evidence>
<dbReference type="AlphaFoldDB" id="A0A381Z436"/>
<evidence type="ECO:0000256" key="6">
    <source>
        <dbReference type="ARBA" id="ARBA00022898"/>
    </source>
</evidence>
<dbReference type="GO" id="GO:0046872">
    <property type="term" value="F:metal ion binding"/>
    <property type="evidence" value="ECO:0007669"/>
    <property type="project" value="UniProtKB-KW"/>
</dbReference>
<comment type="cofactor">
    <cofactor evidence="1">
        <name>pyridoxal 5'-phosphate</name>
        <dbReference type="ChEBI" id="CHEBI:597326"/>
    </cofactor>
</comment>
<dbReference type="GO" id="GO:0051536">
    <property type="term" value="F:iron-sulfur cluster binding"/>
    <property type="evidence" value="ECO:0007669"/>
    <property type="project" value="UniProtKB-KW"/>
</dbReference>
<evidence type="ECO:0000259" key="9">
    <source>
        <dbReference type="Pfam" id="PF00266"/>
    </source>
</evidence>
<dbReference type="Pfam" id="PF00266">
    <property type="entry name" value="Aminotran_5"/>
    <property type="match status" value="1"/>
</dbReference>
<dbReference type="PROSITE" id="PS00595">
    <property type="entry name" value="AA_TRANSFER_CLASS_5"/>
    <property type="match status" value="1"/>
</dbReference>
<gene>
    <name evidence="10" type="ORF">METZ01_LOCUS136899</name>
</gene>
<protein>
    <recommendedName>
        <fullName evidence="3">cysteine desulfurase</fullName>
        <ecNumber evidence="3">2.8.1.7</ecNumber>
    </recommendedName>
</protein>
<evidence type="ECO:0000256" key="5">
    <source>
        <dbReference type="ARBA" id="ARBA00022723"/>
    </source>
</evidence>
<keyword evidence="8" id="KW-0411">Iron-sulfur</keyword>